<evidence type="ECO:0000256" key="2">
    <source>
        <dbReference type="SAM" id="MobiDB-lite"/>
    </source>
</evidence>
<gene>
    <name evidence="3" type="ORF">RS83_03589</name>
</gene>
<comment type="caution">
    <text evidence="3">The sequence shown here is derived from an EMBL/GenBank/DDBJ whole genome shotgun (WGS) entry which is preliminary data.</text>
</comment>
<evidence type="ECO:0000313" key="4">
    <source>
        <dbReference type="Proteomes" id="UP000033640"/>
    </source>
</evidence>
<accession>A0A0F0L887</accession>
<dbReference type="PATRIC" id="fig|82380.11.peg.3615"/>
<sequence length="280" mass="29907">MSDETLESIAAELYSGPPAEFIAARDAKAKDAGAALSAQVKALRKPSIAAWVVNVFAHERADQLSEALQLAEELREAQEDLDAQTLAKLGRERRALTRRLAQGAAELAKARGERVTPATLDAVQQTLSAAFFDPDAAAAVASGRLIRELESSGGVDLGTVVAGAMPDAPSPSPAPADEVGARRRRRDAERALREAEKARDQAERAHTKADTTRKDADRRSEDLHARIAELEAELAKTRTDAERAEVDLQTAEEREAATADDLTAASNAVAEAQEALDQLD</sequence>
<protein>
    <submittedName>
        <fullName evidence="3">Uncharacterized protein</fullName>
    </submittedName>
</protein>
<organism evidence="3 4">
    <name type="scientific">Microbacterium oxydans</name>
    <dbReference type="NCBI Taxonomy" id="82380"/>
    <lineage>
        <taxon>Bacteria</taxon>
        <taxon>Bacillati</taxon>
        <taxon>Actinomycetota</taxon>
        <taxon>Actinomycetes</taxon>
        <taxon>Micrococcales</taxon>
        <taxon>Microbacteriaceae</taxon>
        <taxon>Microbacterium</taxon>
    </lineage>
</organism>
<evidence type="ECO:0000313" key="3">
    <source>
        <dbReference type="EMBL" id="KJL28515.1"/>
    </source>
</evidence>
<name>A0A0F0L887_9MICO</name>
<feature type="coiled-coil region" evidence="1">
    <location>
        <begin position="60"/>
        <end position="87"/>
    </location>
</feature>
<reference evidence="3 4" key="1">
    <citation type="submission" date="2015-02" db="EMBL/GenBank/DDBJ databases">
        <title>Draft genome sequences of ten Microbacterium spp. with emphasis on heavy metal contaminated environments.</title>
        <authorList>
            <person name="Corretto E."/>
        </authorList>
    </citation>
    <scope>NUCLEOTIDE SEQUENCE [LARGE SCALE GENOMIC DNA]</scope>
    <source>
        <strain evidence="3 4">BEL4b</strain>
    </source>
</reference>
<keyword evidence="1" id="KW-0175">Coiled coil</keyword>
<feature type="region of interest" description="Disordered" evidence="2">
    <location>
        <begin position="162"/>
        <end position="261"/>
    </location>
</feature>
<dbReference type="Proteomes" id="UP000033640">
    <property type="component" value="Unassembled WGS sequence"/>
</dbReference>
<proteinExistence type="predicted"/>
<feature type="compositionally biased region" description="Basic and acidic residues" evidence="2">
    <location>
        <begin position="186"/>
        <end position="257"/>
    </location>
</feature>
<dbReference type="AlphaFoldDB" id="A0A0F0L887"/>
<dbReference type="EMBL" id="JYIW01000026">
    <property type="protein sequence ID" value="KJL28515.1"/>
    <property type="molecule type" value="Genomic_DNA"/>
</dbReference>
<dbReference type="SUPFAM" id="SSF57997">
    <property type="entry name" value="Tropomyosin"/>
    <property type="match status" value="1"/>
</dbReference>
<dbReference type="OrthoDB" id="3541690at2"/>
<dbReference type="RefSeq" id="WP_045280755.1">
    <property type="nucleotide sequence ID" value="NZ_CAKKLT010000002.1"/>
</dbReference>
<evidence type="ECO:0000256" key="1">
    <source>
        <dbReference type="SAM" id="Coils"/>
    </source>
</evidence>